<dbReference type="CDD" id="cd12148">
    <property type="entry name" value="fungal_TF_MHR"/>
    <property type="match status" value="1"/>
</dbReference>
<dbReference type="GO" id="GO:0008270">
    <property type="term" value="F:zinc ion binding"/>
    <property type="evidence" value="ECO:0007669"/>
    <property type="project" value="UniProtKB-KW"/>
</dbReference>
<dbReference type="InterPro" id="IPR036236">
    <property type="entry name" value="Znf_C2H2_sf"/>
</dbReference>
<feature type="compositionally biased region" description="Low complexity" evidence="8">
    <location>
        <begin position="181"/>
        <end position="192"/>
    </location>
</feature>
<dbReference type="InterPro" id="IPR013087">
    <property type="entry name" value="Znf_C2H2_type"/>
</dbReference>
<evidence type="ECO:0000256" key="6">
    <source>
        <dbReference type="ARBA" id="ARBA00023242"/>
    </source>
</evidence>
<feature type="compositionally biased region" description="Polar residues" evidence="8">
    <location>
        <begin position="1"/>
        <end position="15"/>
    </location>
</feature>
<keyword evidence="4 7" id="KW-0863">Zinc-finger</keyword>
<feature type="compositionally biased region" description="Low complexity" evidence="8">
    <location>
        <begin position="666"/>
        <end position="685"/>
    </location>
</feature>
<dbReference type="GO" id="GO:0000978">
    <property type="term" value="F:RNA polymerase II cis-regulatory region sequence-specific DNA binding"/>
    <property type="evidence" value="ECO:0007669"/>
    <property type="project" value="InterPro"/>
</dbReference>
<dbReference type="RefSeq" id="XP_001382620.2">
    <property type="nucleotide sequence ID" value="XM_001382583.1"/>
</dbReference>
<dbReference type="GO" id="GO:0000785">
    <property type="term" value="C:chromatin"/>
    <property type="evidence" value="ECO:0007669"/>
    <property type="project" value="TreeGrafter"/>
</dbReference>
<accession>A3LQ05</accession>
<dbReference type="InterPro" id="IPR007219">
    <property type="entry name" value="XnlR_reg_dom"/>
</dbReference>
<evidence type="ECO:0000256" key="5">
    <source>
        <dbReference type="ARBA" id="ARBA00022833"/>
    </source>
</evidence>
<dbReference type="STRING" id="322104.A3LQ05"/>
<evidence type="ECO:0000259" key="9">
    <source>
        <dbReference type="PROSITE" id="PS50157"/>
    </source>
</evidence>
<dbReference type="eggNOG" id="KOG1721">
    <property type="taxonomic scope" value="Eukaryota"/>
</dbReference>
<evidence type="ECO:0000256" key="7">
    <source>
        <dbReference type="PROSITE-ProRule" id="PRU00042"/>
    </source>
</evidence>
<proteinExistence type="predicted"/>
<keyword evidence="11" id="KW-1185">Reference proteome</keyword>
<dbReference type="PANTHER" id="PTHR40626:SF11">
    <property type="entry name" value="ZINC FINGER PROTEIN YPR022C"/>
    <property type="match status" value="1"/>
</dbReference>
<evidence type="ECO:0000256" key="4">
    <source>
        <dbReference type="ARBA" id="ARBA00022771"/>
    </source>
</evidence>
<feature type="region of interest" description="Disordered" evidence="8">
    <location>
        <begin position="780"/>
        <end position="800"/>
    </location>
</feature>
<dbReference type="GeneID" id="4836793"/>
<gene>
    <name evidence="10" type="ORF">PICST_54178</name>
</gene>
<evidence type="ECO:0000256" key="8">
    <source>
        <dbReference type="SAM" id="MobiDB-lite"/>
    </source>
</evidence>
<feature type="region of interest" description="Disordered" evidence="8">
    <location>
        <begin position="173"/>
        <end position="217"/>
    </location>
</feature>
<dbReference type="KEGG" id="pic:PICST_54178"/>
<organism evidence="10 11">
    <name type="scientific">Scheffersomyces stipitis (strain ATCC 58785 / CBS 6054 / NBRC 10063 / NRRL Y-11545)</name>
    <name type="common">Yeast</name>
    <name type="synonym">Pichia stipitis</name>
    <dbReference type="NCBI Taxonomy" id="322104"/>
    <lineage>
        <taxon>Eukaryota</taxon>
        <taxon>Fungi</taxon>
        <taxon>Dikarya</taxon>
        <taxon>Ascomycota</taxon>
        <taxon>Saccharomycotina</taxon>
        <taxon>Pichiomycetes</taxon>
        <taxon>Debaryomycetaceae</taxon>
        <taxon>Scheffersomyces</taxon>
    </lineage>
</organism>
<feature type="region of interest" description="Disordered" evidence="8">
    <location>
        <begin position="451"/>
        <end position="476"/>
    </location>
</feature>
<evidence type="ECO:0000313" key="11">
    <source>
        <dbReference type="Proteomes" id="UP000002258"/>
    </source>
</evidence>
<dbReference type="OrthoDB" id="1405595at2759"/>
<feature type="compositionally biased region" description="Low complexity" evidence="8">
    <location>
        <begin position="144"/>
        <end position="155"/>
    </location>
</feature>
<feature type="compositionally biased region" description="Low complexity" evidence="8">
    <location>
        <begin position="120"/>
        <end position="136"/>
    </location>
</feature>
<dbReference type="Proteomes" id="UP000002258">
    <property type="component" value="Chromosome 2"/>
</dbReference>
<feature type="compositionally biased region" description="Low complexity" evidence="8">
    <location>
        <begin position="452"/>
        <end position="470"/>
    </location>
</feature>
<dbReference type="AlphaFoldDB" id="A3LQ05"/>
<dbReference type="EMBL" id="CP000496">
    <property type="protein sequence ID" value="ABN64591.2"/>
    <property type="molecule type" value="Genomic_DNA"/>
</dbReference>
<dbReference type="PANTHER" id="PTHR40626">
    <property type="entry name" value="MIP31509P"/>
    <property type="match status" value="1"/>
</dbReference>
<evidence type="ECO:0000256" key="2">
    <source>
        <dbReference type="ARBA" id="ARBA00022723"/>
    </source>
</evidence>
<dbReference type="GO" id="GO:0005634">
    <property type="term" value="C:nucleus"/>
    <property type="evidence" value="ECO:0007669"/>
    <property type="project" value="UniProtKB-SubCell"/>
</dbReference>
<dbReference type="OMA" id="LNHNPKQ"/>
<protein>
    <submittedName>
        <fullName evidence="10">C2H2 zinc finger protein</fullName>
    </submittedName>
</protein>
<feature type="region of interest" description="Disordered" evidence="8">
    <location>
        <begin position="1"/>
        <end position="35"/>
    </location>
</feature>
<name>A3LQ05_PICST</name>
<comment type="subcellular location">
    <subcellularLocation>
        <location evidence="1">Nucleus</location>
    </subcellularLocation>
</comment>
<sequence>MSESSDTPQSASGAISPSYYSGSRPPSKKRRTLGSFPCQHCDKVFTRSDHLARHNLNHEPKEVFRCDVILEDSIGRKRLCGKTFVRKDLKERHAKRHLEMMGESGKRTLPLQMQSTSAISTSSPTRTDTPSRSQSSSKRKSNEESSTSPESPSQPNGHFLQISNLINENVKAGASASTDANVNVNTENVQVEPRSRQNSNRMSHHNQHLQGQNQNSPVLINTKRNSIEQLNASLPAGQLDSFNGYQNNQLLNDESMSQQNLSELYSQTVLNFSSNIPQTQNDILSWLFNDSPTNVMSNSPHESVTKRLGSKDNLISLAQQNQIQHQQRVPSSFEFPVNGSAAVIPSPHGGSQFSPLGEQIQGMASSAGALNMIPPMGKQMNTSPQSNFNGNIQAMNNYGFQDSNIFSNDDNPLDELFIRQVQLGANPNNGNRLVDGSAGLISTPALLNLNMTSTASSNSPTNTNDSDPTPKNSVDFSPVKYHAEKQNLPKHKHIFIDSLVVDSILKALKSVTREDLSSIYDIDTNRYTLEDRISYYLSMYWLVFHPQFTILHKPSFDTKSTEPLLLASMIIVGCHYSSPTLSEALAKAHKKSVEFKFSMMIASPLRYMIFQHEDFKTPVRLWVLQSLNMLEWVEKNFLSRGMHERAHVHHGTTVQLLRRSPLLGGNPANANKKSSSSASGSNTSAGEEDSDAAASELAASKSGSADYDLFVRWVESESMKRVTFLTFYLDIIDYIKFRHNPQINFYQLQLLNLPCDDEHLWESNEVNGSFRRIVKRQKKLQQQADAKSSGKKPKEPTKIRNGDSFLNVLKKLLRPYKPKESIFKSSVSIFTRKILLAGLVSIMYQMQQTDVQNSSPLLTTNGIIQNNTQKTKIWKEILTKAFDYWHFEIIESYSSQILSPSTSSIFNDISSSQVPFPMYHLSQIIGMSDINHYDIAIFGGSPRNMSVNATMKDHYVVQRKLTNMWLKNSQPSKRTINELINLRNVIHCYLLLWQLMLRPIDEDRIDITQTQYLDWNVNRDYFDTMYAVSIATLVLWCYAFSTCGLESQRFSTGQVANQQAIRAIGGYQYLGRVRQEFMTNLHSTFSPHEILTKYCDLLSLISNKQNISGLCFLVGTKLLCSQWEVIRENAKLILNCGYRSIGKKNILCPDLFQNEFDD</sequence>
<keyword evidence="5" id="KW-0862">Zinc</keyword>
<keyword evidence="6" id="KW-0539">Nucleus</keyword>
<dbReference type="GO" id="GO:0006351">
    <property type="term" value="P:DNA-templated transcription"/>
    <property type="evidence" value="ECO:0007669"/>
    <property type="project" value="InterPro"/>
</dbReference>
<feature type="compositionally biased region" description="Low complexity" evidence="8">
    <location>
        <begin position="16"/>
        <end position="25"/>
    </location>
</feature>
<evidence type="ECO:0000256" key="1">
    <source>
        <dbReference type="ARBA" id="ARBA00004123"/>
    </source>
</evidence>
<feature type="region of interest" description="Disordered" evidence="8">
    <location>
        <begin position="99"/>
        <end position="159"/>
    </location>
</feature>
<feature type="domain" description="C2H2-type" evidence="9">
    <location>
        <begin position="36"/>
        <end position="63"/>
    </location>
</feature>
<dbReference type="PROSITE" id="PS50157">
    <property type="entry name" value="ZINC_FINGER_C2H2_2"/>
    <property type="match status" value="1"/>
</dbReference>
<dbReference type="InParanoid" id="A3LQ05"/>
<feature type="region of interest" description="Disordered" evidence="8">
    <location>
        <begin position="666"/>
        <end position="697"/>
    </location>
</feature>
<evidence type="ECO:0000256" key="3">
    <source>
        <dbReference type="ARBA" id="ARBA00022737"/>
    </source>
</evidence>
<dbReference type="SUPFAM" id="SSF57667">
    <property type="entry name" value="beta-beta-alpha zinc fingers"/>
    <property type="match status" value="1"/>
</dbReference>
<keyword evidence="2" id="KW-0479">Metal-binding</keyword>
<evidence type="ECO:0000313" key="10">
    <source>
        <dbReference type="EMBL" id="ABN64591.2"/>
    </source>
</evidence>
<dbReference type="SMART" id="SM00355">
    <property type="entry name" value="ZnF_C2H2"/>
    <property type="match status" value="2"/>
</dbReference>
<dbReference type="GO" id="GO:0000981">
    <property type="term" value="F:DNA-binding transcription factor activity, RNA polymerase II-specific"/>
    <property type="evidence" value="ECO:0007669"/>
    <property type="project" value="InterPro"/>
</dbReference>
<dbReference type="HOGENOM" id="CLU_006466_1_0_1"/>
<reference evidence="10 11" key="1">
    <citation type="journal article" date="2007" name="Nat. Biotechnol.">
        <title>Genome sequence of the lignocellulose-bioconverting and xylose-fermenting yeast Pichia stipitis.</title>
        <authorList>
            <person name="Jeffries T.W."/>
            <person name="Grigoriev I.V."/>
            <person name="Grimwood J."/>
            <person name="Laplaza J.M."/>
            <person name="Aerts A."/>
            <person name="Salamov A."/>
            <person name="Schmutz J."/>
            <person name="Lindquist E."/>
            <person name="Dehal P."/>
            <person name="Shapiro H."/>
            <person name="Jin Y.S."/>
            <person name="Passoth V."/>
            <person name="Richardson P.M."/>
        </authorList>
    </citation>
    <scope>NUCLEOTIDE SEQUENCE [LARGE SCALE GENOMIC DNA]</scope>
    <source>
        <strain evidence="11">ATCC 58785 / CBS 6054 / NBRC 10063 / NRRL Y-11545</strain>
    </source>
</reference>
<dbReference type="InterPro" id="IPR051059">
    <property type="entry name" value="VerF-like"/>
</dbReference>
<dbReference type="Pfam" id="PF04082">
    <property type="entry name" value="Fungal_trans"/>
    <property type="match status" value="1"/>
</dbReference>
<dbReference type="PROSITE" id="PS00028">
    <property type="entry name" value="ZINC_FINGER_C2H2_1"/>
    <property type="match status" value="1"/>
</dbReference>
<keyword evidence="3" id="KW-0677">Repeat</keyword>
<dbReference type="Gene3D" id="3.30.160.60">
    <property type="entry name" value="Classic Zinc Finger"/>
    <property type="match status" value="1"/>
</dbReference>